<reference evidence="1 2" key="1">
    <citation type="submission" date="2023-09" db="EMBL/GenBank/DDBJ databases">
        <authorList>
            <person name="Wang M."/>
        </authorList>
    </citation>
    <scope>NUCLEOTIDE SEQUENCE [LARGE SCALE GENOMIC DNA]</scope>
    <source>
        <strain evidence="1">GT-2023</strain>
        <tissue evidence="1">Liver</tissue>
    </source>
</reference>
<sequence>MFLSELLQKVSKTHSVKVYVKLLESQFSFVPSMHYLSLSSGVSSDDVMIGPYQSQAATGRSSLFWLKIFTLVESQRALYSSCG</sequence>
<comment type="caution">
    <text evidence="1">The sequence shown here is derived from an EMBL/GenBank/DDBJ whole genome shotgun (WGS) entry which is preliminary data.</text>
</comment>
<evidence type="ECO:0000313" key="2">
    <source>
        <dbReference type="Proteomes" id="UP001558613"/>
    </source>
</evidence>
<proteinExistence type="predicted"/>
<keyword evidence="2" id="KW-1185">Reference proteome</keyword>
<name>A0ABR3L8Z7_9TELE</name>
<gene>
    <name evidence="1" type="ORF">QQF64_021502</name>
</gene>
<protein>
    <submittedName>
        <fullName evidence="1">Uncharacterized protein</fullName>
    </submittedName>
</protein>
<accession>A0ABR3L8Z7</accession>
<dbReference type="Proteomes" id="UP001558613">
    <property type="component" value="Unassembled WGS sequence"/>
</dbReference>
<evidence type="ECO:0000313" key="1">
    <source>
        <dbReference type="EMBL" id="KAL1248184.1"/>
    </source>
</evidence>
<dbReference type="EMBL" id="JAYMGO010000024">
    <property type="protein sequence ID" value="KAL1248184.1"/>
    <property type="molecule type" value="Genomic_DNA"/>
</dbReference>
<organism evidence="1 2">
    <name type="scientific">Cirrhinus molitorella</name>
    <name type="common">mud carp</name>
    <dbReference type="NCBI Taxonomy" id="172907"/>
    <lineage>
        <taxon>Eukaryota</taxon>
        <taxon>Metazoa</taxon>
        <taxon>Chordata</taxon>
        <taxon>Craniata</taxon>
        <taxon>Vertebrata</taxon>
        <taxon>Euteleostomi</taxon>
        <taxon>Actinopterygii</taxon>
        <taxon>Neopterygii</taxon>
        <taxon>Teleostei</taxon>
        <taxon>Ostariophysi</taxon>
        <taxon>Cypriniformes</taxon>
        <taxon>Cyprinidae</taxon>
        <taxon>Labeoninae</taxon>
        <taxon>Labeonini</taxon>
        <taxon>Cirrhinus</taxon>
    </lineage>
</organism>